<feature type="compositionally biased region" description="Polar residues" evidence="2">
    <location>
        <begin position="285"/>
        <end position="299"/>
    </location>
</feature>
<name>A0ABM3GTW1_9MYRT</name>
<sequence length="671" mass="74673">MSGDENPFLRCRLSNDAKFASNSHRGIADYCLEVQPSLGNPKIGGAIRGTKVCKLCKDAKFASFMKVAMAQWAEIGPIPETIETPIPLKIKELDPFQRIRAIAITGCFWHPVPSLSHFPRRKAQGRRRRRREGKKREYLFFSRIYQWQPNQATLFRVLVSLLLSSGFQGGCWFCRVRNSEAVQSINKTGALCCVAAGPHGSKPGTESGVGDNSTDRGEPYWRTNSSFSPPPSRIWDCRLQSDVLPRGYGTNRLSFSSNRKRRRSRLGSDRITNHHHSVSDGALSYNDSPAHSAQASRRWTSPVQKFKVGEMAGLSVGGSRSGTSPYLPCTERYLAVKAAAASPSFGSPSSFSEFDTWESTQQQPYFLPGRHSRRSHVSKAVYPMLFHNPVSDFETFDDAKGSSLGRLTPGEDRISPSYWHDDGPYREDKFYRALAELRKLEASPDLNTSSRREGFRWSNASSYDLGFDGERCAIADNTDREEITSPYGPGMDQKCGICGKLLQQKSPWSSHRILRGNDMPIAGVLPCSHVFHADCLEHMTPKTQIHDPPCPLCLKYLGPTSESPFVKESLQMALRSLRRSRGVAIDEGSLDLNDKASAHTKDRLKRKWPRVVQRWNIGGSSLGNRLKRHLMFKGSGSKDLCHKRVSDKAGSSSSKLPVVDHVSSGSPVSSS</sequence>
<evidence type="ECO:0000256" key="2">
    <source>
        <dbReference type="SAM" id="MobiDB-lite"/>
    </source>
</evidence>
<feature type="region of interest" description="Disordered" evidence="2">
    <location>
        <begin position="641"/>
        <end position="671"/>
    </location>
</feature>
<dbReference type="Gene3D" id="3.30.40.10">
    <property type="entry name" value="Zinc/RING finger domain, C3HC4 (zinc finger)"/>
    <property type="match status" value="1"/>
</dbReference>
<dbReference type="InterPro" id="IPR013083">
    <property type="entry name" value="Znf_RING/FYVE/PHD"/>
</dbReference>
<dbReference type="Proteomes" id="UP000827889">
    <property type="component" value="Chromosome 10"/>
</dbReference>
<evidence type="ECO:0000259" key="3">
    <source>
        <dbReference type="PROSITE" id="PS50089"/>
    </source>
</evidence>
<dbReference type="PROSITE" id="PS50089">
    <property type="entry name" value="ZF_RING_2"/>
    <property type="match status" value="1"/>
</dbReference>
<evidence type="ECO:0000313" key="5">
    <source>
        <dbReference type="RefSeq" id="XP_048127795.1"/>
    </source>
</evidence>
<feature type="compositionally biased region" description="Low complexity" evidence="2">
    <location>
        <begin position="659"/>
        <end position="671"/>
    </location>
</feature>
<keyword evidence="4" id="KW-1185">Reference proteome</keyword>
<evidence type="ECO:0000256" key="1">
    <source>
        <dbReference type="PROSITE-ProRule" id="PRU00175"/>
    </source>
</evidence>
<gene>
    <name evidence="5" type="primary">LOC115729743</name>
</gene>
<dbReference type="RefSeq" id="XP_048127795.1">
    <property type="nucleotide sequence ID" value="XM_048271838.1"/>
</dbReference>
<dbReference type="SUPFAM" id="SSF57850">
    <property type="entry name" value="RING/U-box"/>
    <property type="match status" value="1"/>
</dbReference>
<accession>A0ABM3GTW1</accession>
<feature type="region of interest" description="Disordered" evidence="2">
    <location>
        <begin position="253"/>
        <end position="299"/>
    </location>
</feature>
<evidence type="ECO:0000313" key="4">
    <source>
        <dbReference type="Proteomes" id="UP000827889"/>
    </source>
</evidence>
<keyword evidence="1" id="KW-0862">Zinc</keyword>
<dbReference type="PANTHER" id="PTHR31150">
    <property type="entry name" value="EXPRESSED PROTEIN"/>
    <property type="match status" value="1"/>
</dbReference>
<dbReference type="PANTHER" id="PTHR31150:SF2">
    <property type="entry name" value="RING_U-BOX SUPERFAMILY PROTEIN"/>
    <property type="match status" value="1"/>
</dbReference>
<organism evidence="4 5">
    <name type="scientific">Rhodamnia argentea</name>
    <dbReference type="NCBI Taxonomy" id="178133"/>
    <lineage>
        <taxon>Eukaryota</taxon>
        <taxon>Viridiplantae</taxon>
        <taxon>Streptophyta</taxon>
        <taxon>Embryophyta</taxon>
        <taxon>Tracheophyta</taxon>
        <taxon>Spermatophyta</taxon>
        <taxon>Magnoliopsida</taxon>
        <taxon>eudicotyledons</taxon>
        <taxon>Gunneridae</taxon>
        <taxon>Pentapetalae</taxon>
        <taxon>rosids</taxon>
        <taxon>malvids</taxon>
        <taxon>Myrtales</taxon>
        <taxon>Myrtaceae</taxon>
        <taxon>Myrtoideae</taxon>
        <taxon>Myrteae</taxon>
        <taxon>Australasian group</taxon>
        <taxon>Rhodamnia</taxon>
    </lineage>
</organism>
<keyword evidence="1" id="KW-0479">Metal-binding</keyword>
<dbReference type="GeneID" id="115729743"/>
<proteinExistence type="predicted"/>
<feature type="region of interest" description="Disordered" evidence="2">
    <location>
        <begin position="201"/>
        <end position="225"/>
    </location>
</feature>
<dbReference type="SMART" id="SM00184">
    <property type="entry name" value="RING"/>
    <property type="match status" value="1"/>
</dbReference>
<dbReference type="InterPro" id="IPR001841">
    <property type="entry name" value="Znf_RING"/>
</dbReference>
<feature type="domain" description="RING-type" evidence="3">
    <location>
        <begin position="495"/>
        <end position="553"/>
    </location>
</feature>
<reference evidence="5" key="1">
    <citation type="submission" date="2025-08" db="UniProtKB">
        <authorList>
            <consortium name="RefSeq"/>
        </authorList>
    </citation>
    <scope>IDENTIFICATION</scope>
    <source>
        <tissue evidence="5">Leaf</tissue>
    </source>
</reference>
<keyword evidence="1" id="KW-0863">Zinc-finger</keyword>
<protein>
    <submittedName>
        <fullName evidence="5">Uncharacterized protein LOC115729743</fullName>
    </submittedName>
</protein>